<dbReference type="Gene3D" id="3.30.43.10">
    <property type="entry name" value="Uridine Diphospho-n-acetylenolpyruvylglucosamine Reductase, domain 2"/>
    <property type="match status" value="1"/>
</dbReference>
<protein>
    <recommendedName>
        <fullName evidence="6">FAD-binding PCMH-type domain-containing protein</fullName>
    </recommendedName>
</protein>
<keyword evidence="5" id="KW-0812">Transmembrane</keyword>
<dbReference type="InterPro" id="IPR006094">
    <property type="entry name" value="Oxid_FAD_bind_N"/>
</dbReference>
<dbReference type="GO" id="GO:0071949">
    <property type="term" value="F:FAD binding"/>
    <property type="evidence" value="ECO:0007669"/>
    <property type="project" value="InterPro"/>
</dbReference>
<keyword evidence="2" id="KW-0285">Flavoprotein</keyword>
<dbReference type="InterPro" id="IPR050416">
    <property type="entry name" value="FAD-linked_Oxidoreductase"/>
</dbReference>
<name>A0A4S8QPG0_9HELO</name>
<dbReference type="PROSITE" id="PS51387">
    <property type="entry name" value="FAD_PCMH"/>
    <property type="match status" value="1"/>
</dbReference>
<dbReference type="InterPro" id="IPR016169">
    <property type="entry name" value="FAD-bd_PCMH_sub2"/>
</dbReference>
<dbReference type="InterPro" id="IPR036318">
    <property type="entry name" value="FAD-bd_PCMH-like_sf"/>
</dbReference>
<gene>
    <name evidence="7" type="ORF">BGAL_0472g00020</name>
</gene>
<evidence type="ECO:0000256" key="4">
    <source>
        <dbReference type="ARBA" id="ARBA00023002"/>
    </source>
</evidence>
<dbReference type="SUPFAM" id="SSF56176">
    <property type="entry name" value="FAD-binding/transporter-associated domain-like"/>
    <property type="match status" value="1"/>
</dbReference>
<reference evidence="7 8" key="1">
    <citation type="submission" date="2017-12" db="EMBL/GenBank/DDBJ databases">
        <title>Comparative genomics of Botrytis spp.</title>
        <authorList>
            <person name="Valero-Jimenez C.A."/>
            <person name="Tapia P."/>
            <person name="Veloso J."/>
            <person name="Silva-Moreno E."/>
            <person name="Staats M."/>
            <person name="Valdes J.H."/>
            <person name="Van Kan J.A.L."/>
        </authorList>
    </citation>
    <scope>NUCLEOTIDE SEQUENCE [LARGE SCALE GENOMIC DNA]</scope>
    <source>
        <strain evidence="7 8">MUCL435</strain>
    </source>
</reference>
<dbReference type="EMBL" id="PQXL01000471">
    <property type="protein sequence ID" value="THV45582.1"/>
    <property type="molecule type" value="Genomic_DNA"/>
</dbReference>
<dbReference type="InterPro" id="IPR016166">
    <property type="entry name" value="FAD-bd_PCMH"/>
</dbReference>
<proteinExistence type="inferred from homology"/>
<evidence type="ECO:0000256" key="5">
    <source>
        <dbReference type="SAM" id="Phobius"/>
    </source>
</evidence>
<sequence length="527" mass="58535">MVSQILTASLTAFLILISIFLMRRLLFPTRTDNPIFPEITRISKTLAAALPESVILPQSITSFNKTVDGYWAKQECEVKPSCIVRPRNDEELCTAVTILKREYDQRGKEKVGKEYRSEVLFAIRSGGHSCVAGAASIEGGVLIDLSCFNEVVPSEENDQSSVIIGAGCRWMDVSKVLDERGLAVVGGRNSAVGVGGLTLGVCSNIISYDIVLASGTLTTASATQNPDLWRALKGGSNNFGIVTRFTARSFPSSKIWSGFLYMPSSQMSKVISAFHEAVNRVDWDHHAAGPLACFTYIQPLGVQAISVNLVYTKPSENKWPEYWKRSPFSSMWRFWSTCKLRTLTSATDEMNALNPPGKRQVLATTTIKNNIATLTATHAVYQNAISSLRSVKGLVWTLVMQPLLPDWVRKGDANPLGLHNINQPLVIVSFTVNWPNARDDEVVKKITRRAIEEIEQIAERNGTGHKWKYLNYCAEWQRPFEGYGEENMSFLRDVSRAYDNEGLFQKCCVGGFKLGLPVDSELRDDQS</sequence>
<evidence type="ECO:0000256" key="1">
    <source>
        <dbReference type="ARBA" id="ARBA00005466"/>
    </source>
</evidence>
<evidence type="ECO:0000313" key="8">
    <source>
        <dbReference type="Proteomes" id="UP000308671"/>
    </source>
</evidence>
<accession>A0A4S8QPG0</accession>
<keyword evidence="8" id="KW-1185">Reference proteome</keyword>
<evidence type="ECO:0000256" key="2">
    <source>
        <dbReference type="ARBA" id="ARBA00022630"/>
    </source>
</evidence>
<evidence type="ECO:0000259" key="6">
    <source>
        <dbReference type="PROSITE" id="PS51387"/>
    </source>
</evidence>
<organism evidence="7 8">
    <name type="scientific">Botrytis galanthina</name>
    <dbReference type="NCBI Taxonomy" id="278940"/>
    <lineage>
        <taxon>Eukaryota</taxon>
        <taxon>Fungi</taxon>
        <taxon>Dikarya</taxon>
        <taxon>Ascomycota</taxon>
        <taxon>Pezizomycotina</taxon>
        <taxon>Leotiomycetes</taxon>
        <taxon>Helotiales</taxon>
        <taxon>Sclerotiniaceae</taxon>
        <taxon>Botrytis</taxon>
    </lineage>
</organism>
<dbReference type="InterPro" id="IPR016167">
    <property type="entry name" value="FAD-bd_PCMH_sub1"/>
</dbReference>
<keyword evidence="4" id="KW-0560">Oxidoreductase</keyword>
<dbReference type="PANTHER" id="PTHR42973:SF4">
    <property type="entry name" value="FAD BINDING DOMAIN PROTEIN"/>
    <property type="match status" value="1"/>
</dbReference>
<keyword evidence="5" id="KW-1133">Transmembrane helix</keyword>
<dbReference type="Proteomes" id="UP000308671">
    <property type="component" value="Unassembled WGS sequence"/>
</dbReference>
<evidence type="ECO:0000313" key="7">
    <source>
        <dbReference type="EMBL" id="THV45582.1"/>
    </source>
</evidence>
<comment type="caution">
    <text evidence="7">The sequence shown here is derived from an EMBL/GenBank/DDBJ whole genome shotgun (WGS) entry which is preliminary data.</text>
</comment>
<dbReference type="GO" id="GO:0016491">
    <property type="term" value="F:oxidoreductase activity"/>
    <property type="evidence" value="ECO:0007669"/>
    <property type="project" value="UniProtKB-KW"/>
</dbReference>
<keyword evidence="3" id="KW-0274">FAD</keyword>
<feature type="domain" description="FAD-binding PCMH-type" evidence="6">
    <location>
        <begin position="76"/>
        <end position="252"/>
    </location>
</feature>
<evidence type="ECO:0000256" key="3">
    <source>
        <dbReference type="ARBA" id="ARBA00022827"/>
    </source>
</evidence>
<comment type="similarity">
    <text evidence="1">Belongs to the oxygen-dependent FAD-linked oxidoreductase family.</text>
</comment>
<dbReference type="OrthoDB" id="2151789at2759"/>
<feature type="transmembrane region" description="Helical" evidence="5">
    <location>
        <begin position="6"/>
        <end position="26"/>
    </location>
</feature>
<keyword evidence="5" id="KW-0472">Membrane</keyword>
<dbReference type="Pfam" id="PF01565">
    <property type="entry name" value="FAD_binding_4"/>
    <property type="match status" value="1"/>
</dbReference>
<dbReference type="Gene3D" id="3.30.465.10">
    <property type="match status" value="1"/>
</dbReference>
<dbReference type="AlphaFoldDB" id="A0A4S8QPG0"/>
<dbReference type="Gene3D" id="3.40.462.20">
    <property type="match status" value="1"/>
</dbReference>
<dbReference type="PANTHER" id="PTHR42973">
    <property type="entry name" value="BINDING OXIDOREDUCTASE, PUTATIVE (AFU_ORTHOLOGUE AFUA_1G17690)-RELATED"/>
    <property type="match status" value="1"/>
</dbReference>